<dbReference type="GO" id="GO:0003677">
    <property type="term" value="F:DNA binding"/>
    <property type="evidence" value="ECO:0007669"/>
    <property type="project" value="InterPro"/>
</dbReference>
<dbReference type="InterPro" id="IPR025525">
    <property type="entry name" value="hAT-like_transposase_RNase-H"/>
</dbReference>
<dbReference type="EMBL" id="NBSK02000009">
    <property type="protein sequence ID" value="KAJ0184752.1"/>
    <property type="molecule type" value="Genomic_DNA"/>
</dbReference>
<name>A0A9R1UCS7_LACSA</name>
<sequence>MLSVALEYREVFNRLSKKEKHYVCLPSEDEWNMASEVCEKLKLFYHVTEKFSSTKYPTLNIFFPLICEMKLSLLSWKVSDNEVIKSMASTMLTKFEKYRNVIHNVMSVAIVLDPRYKLNLINYFFLKLYGEGTRSEIMQIRDIITELFEDATNVSEGGGSTSSKSTWELDFETMLSEDDGFKKTELDDYLAEKLLPNEEGFDILMWWKCNGSKFPILQKIARDVLAIPISTVASKSTFSMSGNKVTKQRNRLKSKTVGTLMCS</sequence>
<evidence type="ECO:0000259" key="1">
    <source>
        <dbReference type="Pfam" id="PF05699"/>
    </source>
</evidence>
<accession>A0A9R1UCS7</accession>
<dbReference type="InterPro" id="IPR012337">
    <property type="entry name" value="RNaseH-like_sf"/>
</dbReference>
<dbReference type="GO" id="GO:0046983">
    <property type="term" value="F:protein dimerization activity"/>
    <property type="evidence" value="ECO:0007669"/>
    <property type="project" value="InterPro"/>
</dbReference>
<organism evidence="3 4">
    <name type="scientific">Lactuca sativa</name>
    <name type="common">Garden lettuce</name>
    <dbReference type="NCBI Taxonomy" id="4236"/>
    <lineage>
        <taxon>Eukaryota</taxon>
        <taxon>Viridiplantae</taxon>
        <taxon>Streptophyta</taxon>
        <taxon>Embryophyta</taxon>
        <taxon>Tracheophyta</taxon>
        <taxon>Spermatophyta</taxon>
        <taxon>Magnoliopsida</taxon>
        <taxon>eudicotyledons</taxon>
        <taxon>Gunneridae</taxon>
        <taxon>Pentapetalae</taxon>
        <taxon>asterids</taxon>
        <taxon>campanulids</taxon>
        <taxon>Asterales</taxon>
        <taxon>Asteraceae</taxon>
        <taxon>Cichorioideae</taxon>
        <taxon>Cichorieae</taxon>
        <taxon>Lactucinae</taxon>
        <taxon>Lactuca</taxon>
    </lineage>
</organism>
<dbReference type="Pfam" id="PF05699">
    <property type="entry name" value="Dimer_Tnp_hAT"/>
    <property type="match status" value="1"/>
</dbReference>
<dbReference type="Pfam" id="PF14372">
    <property type="entry name" value="hAT-like_RNase-H"/>
    <property type="match status" value="1"/>
</dbReference>
<evidence type="ECO:0008006" key="5">
    <source>
        <dbReference type="Google" id="ProtNLM"/>
    </source>
</evidence>
<evidence type="ECO:0000313" key="4">
    <source>
        <dbReference type="Proteomes" id="UP000235145"/>
    </source>
</evidence>
<protein>
    <recommendedName>
        <fullName evidence="5">HAT C-terminal dimerisation domain-containing protein</fullName>
    </recommendedName>
</protein>
<dbReference type="PANTHER" id="PTHR23272">
    <property type="entry name" value="BED FINGER-RELATED"/>
    <property type="match status" value="1"/>
</dbReference>
<comment type="caution">
    <text evidence="3">The sequence shown here is derived from an EMBL/GenBank/DDBJ whole genome shotgun (WGS) entry which is preliminary data.</text>
</comment>
<proteinExistence type="predicted"/>
<reference evidence="3 4" key="1">
    <citation type="journal article" date="2017" name="Nat. Commun.">
        <title>Genome assembly with in vitro proximity ligation data and whole-genome triplication in lettuce.</title>
        <authorList>
            <person name="Reyes-Chin-Wo S."/>
            <person name="Wang Z."/>
            <person name="Yang X."/>
            <person name="Kozik A."/>
            <person name="Arikit S."/>
            <person name="Song C."/>
            <person name="Xia L."/>
            <person name="Froenicke L."/>
            <person name="Lavelle D.O."/>
            <person name="Truco M.J."/>
            <person name="Xia R."/>
            <person name="Zhu S."/>
            <person name="Xu C."/>
            <person name="Xu H."/>
            <person name="Xu X."/>
            <person name="Cox K."/>
            <person name="Korf I."/>
            <person name="Meyers B.C."/>
            <person name="Michelmore R.W."/>
        </authorList>
    </citation>
    <scope>NUCLEOTIDE SEQUENCE [LARGE SCALE GENOMIC DNA]</scope>
    <source>
        <strain evidence="4">cv. Salinas</strain>
        <tissue evidence="3">Seedlings</tissue>
    </source>
</reference>
<keyword evidence="4" id="KW-1185">Reference proteome</keyword>
<gene>
    <name evidence="3" type="ORF">LSAT_V11C900462970</name>
</gene>
<evidence type="ECO:0000313" key="3">
    <source>
        <dbReference type="EMBL" id="KAJ0184752.1"/>
    </source>
</evidence>
<dbReference type="Proteomes" id="UP000235145">
    <property type="component" value="Unassembled WGS sequence"/>
</dbReference>
<feature type="domain" description="hAT-like transposase RNase-H fold" evidence="2">
    <location>
        <begin position="52"/>
        <end position="149"/>
    </location>
</feature>
<feature type="domain" description="HAT C-terminal dimerisation" evidence="1">
    <location>
        <begin position="185"/>
        <end position="263"/>
    </location>
</feature>
<dbReference type="SUPFAM" id="SSF53098">
    <property type="entry name" value="Ribonuclease H-like"/>
    <property type="match status" value="1"/>
</dbReference>
<dbReference type="AlphaFoldDB" id="A0A9R1UCS7"/>
<evidence type="ECO:0000259" key="2">
    <source>
        <dbReference type="Pfam" id="PF14372"/>
    </source>
</evidence>
<dbReference type="PANTHER" id="PTHR23272:SF190">
    <property type="entry name" value="ZINC FINGER, BED-TYPE-RELATED"/>
    <property type="match status" value="1"/>
</dbReference>
<dbReference type="InterPro" id="IPR008906">
    <property type="entry name" value="HATC_C_dom"/>
</dbReference>